<evidence type="ECO:0000313" key="2">
    <source>
        <dbReference type="EMBL" id="RLN52065.1"/>
    </source>
</evidence>
<sequence length="390" mass="44107">MVLGPGVNSADMTLVVQRRVCSPTTNNEGACPYQDQIQVKSQSADVARGYTAARHMQQKLIRNEEFCLQVDAHSYFTNGWDEMLVLDWTRADNEMAVLTTYPHQVYADSNNDEGKNPRHGIYPHTCRTYRYGNGYVMFPVCGMISNSETPQLGAFWSDSFSFGKCHAEHNVPADPYLPWLWNSEAFLRSAILWTHGYELYSPSENGSVISHNYTENENERSWGSVFDEETKTREMELSNNRYRLQVGAPLKGPVDTVELDKYSFGNARTYLQYLEFTGMTYEEGVDDIAACRQLHWVPYTNASAVESIVGDGWKLHPDVHTKGTKGRKDLEAKAGTQLSLEEELSQIDDFFTAAMWFLSGVVTSVVISNGGLSRVLRCCRRRNAPHKNAE</sequence>
<dbReference type="OrthoDB" id="76265at2759"/>
<comment type="caution">
    <text evidence="2">The sequence shown here is derived from an EMBL/GenBank/DDBJ whole genome shotgun (WGS) entry which is preliminary data.</text>
</comment>
<gene>
    <name evidence="2" type="ORF">BBP00_00009726</name>
</gene>
<name>A0A3F2RBW5_9STRA</name>
<reference evidence="2 3" key="1">
    <citation type="submission" date="2018-07" db="EMBL/GenBank/DDBJ databases">
        <title>Genome sequencing of oomycete isolates from Chile give support for New Zealand origin for Phytophthora kernoviae and make available the first Nothophytophthora sp. genome.</title>
        <authorList>
            <person name="Studholme D.J."/>
            <person name="Sanfuentes E."/>
            <person name="Panda P."/>
            <person name="Hill R."/>
            <person name="Sambles C."/>
            <person name="Grant M."/>
            <person name="Williams N.M."/>
            <person name="Mcdougal R.L."/>
        </authorList>
    </citation>
    <scope>NUCLEOTIDE SEQUENCE [LARGE SCALE GENOMIC DNA]</scope>
    <source>
        <strain evidence="2">Chile6</strain>
    </source>
</reference>
<keyword evidence="1" id="KW-1133">Transmembrane helix</keyword>
<dbReference type="Proteomes" id="UP000277300">
    <property type="component" value="Unassembled WGS sequence"/>
</dbReference>
<feature type="transmembrane region" description="Helical" evidence="1">
    <location>
        <begin position="350"/>
        <end position="372"/>
    </location>
</feature>
<dbReference type="PANTHER" id="PTHR34496:SF6">
    <property type="entry name" value="GLYCOSYLTRANSFERASE 2-LIKE DOMAIN-CONTAINING PROTEIN"/>
    <property type="match status" value="1"/>
</dbReference>
<keyword evidence="1" id="KW-0472">Membrane</keyword>
<dbReference type="InterPro" id="IPR021067">
    <property type="entry name" value="Glycosyltransferase"/>
</dbReference>
<organism evidence="2 3">
    <name type="scientific">Phytophthora kernoviae</name>
    <dbReference type="NCBI Taxonomy" id="325452"/>
    <lineage>
        <taxon>Eukaryota</taxon>
        <taxon>Sar</taxon>
        <taxon>Stramenopiles</taxon>
        <taxon>Oomycota</taxon>
        <taxon>Peronosporomycetes</taxon>
        <taxon>Peronosporales</taxon>
        <taxon>Peronosporaceae</taxon>
        <taxon>Phytophthora</taxon>
    </lineage>
</organism>
<dbReference type="Pfam" id="PF11397">
    <property type="entry name" value="GlcNAc"/>
    <property type="match status" value="1"/>
</dbReference>
<dbReference type="AlphaFoldDB" id="A0A3F2RBW5"/>
<evidence type="ECO:0000256" key="1">
    <source>
        <dbReference type="SAM" id="Phobius"/>
    </source>
</evidence>
<dbReference type="EMBL" id="MBDO02000820">
    <property type="protein sequence ID" value="RLN52065.1"/>
    <property type="molecule type" value="Genomic_DNA"/>
</dbReference>
<evidence type="ECO:0000313" key="3">
    <source>
        <dbReference type="Proteomes" id="UP000277300"/>
    </source>
</evidence>
<keyword evidence="1" id="KW-0812">Transmembrane</keyword>
<accession>A0A3F2RBW5</accession>
<proteinExistence type="predicted"/>
<protein>
    <submittedName>
        <fullName evidence="2">Uncharacterized protein</fullName>
    </submittedName>
</protein>
<dbReference type="PANTHER" id="PTHR34496">
    <property type="entry name" value="GLCNAC TRANSFERASE-RELATED"/>
    <property type="match status" value="1"/>
</dbReference>